<keyword evidence="3" id="KW-1185">Reference proteome</keyword>
<name>S8AMM7_DACHA</name>
<dbReference type="InterPro" id="IPR036047">
    <property type="entry name" value="F-box-like_dom_sf"/>
</dbReference>
<dbReference type="Pfam" id="PF12937">
    <property type="entry name" value="F-box-like"/>
    <property type="match status" value="1"/>
</dbReference>
<organism evidence="2 3">
    <name type="scientific">Dactylellina haptotyla (strain CBS 200.50)</name>
    <name type="common">Nematode-trapping fungus</name>
    <name type="synonym">Monacrosporium haptotylum</name>
    <dbReference type="NCBI Taxonomy" id="1284197"/>
    <lineage>
        <taxon>Eukaryota</taxon>
        <taxon>Fungi</taxon>
        <taxon>Dikarya</taxon>
        <taxon>Ascomycota</taxon>
        <taxon>Pezizomycotina</taxon>
        <taxon>Orbiliomycetes</taxon>
        <taxon>Orbiliales</taxon>
        <taxon>Orbiliaceae</taxon>
        <taxon>Dactylellina</taxon>
    </lineage>
</organism>
<proteinExistence type="predicted"/>
<dbReference type="Proteomes" id="UP000015100">
    <property type="component" value="Unassembled WGS sequence"/>
</dbReference>
<evidence type="ECO:0000259" key="1">
    <source>
        <dbReference type="Pfam" id="PF12937"/>
    </source>
</evidence>
<reference evidence="3" key="2">
    <citation type="submission" date="2013-04" db="EMBL/GenBank/DDBJ databases">
        <title>Genomic mechanisms accounting for the adaptation to parasitism in nematode-trapping fungi.</title>
        <authorList>
            <person name="Ahren D.G."/>
        </authorList>
    </citation>
    <scope>NUCLEOTIDE SEQUENCE [LARGE SCALE GENOMIC DNA]</scope>
    <source>
        <strain evidence="3">CBS 200.50</strain>
    </source>
</reference>
<comment type="caution">
    <text evidence="2">The sequence shown here is derived from an EMBL/GenBank/DDBJ whole genome shotgun (WGS) entry which is preliminary data.</text>
</comment>
<dbReference type="InterPro" id="IPR001810">
    <property type="entry name" value="F-box_dom"/>
</dbReference>
<sequence>METSSLTVTSLPIEIQTEILSYLSDIVDQACAGRTCPLWSTLICERYLQASRYHNTDKAVTIRPPATVHKIFDISAGTVRCDATNGSLVSYQLKTHRHGYLDLATLVEDPMFSPFSEDVADCEEIEFGSTDGIFDNDPTDTIWFKIRTIKDLNAQPWVGWQRKSLAKNASIKTWINAIFEKIKWNLEEQGDDPQGSFEIYLCEGSGYRGDPRDAWILDIFVFILSGGTPRYPQLRDGWECD</sequence>
<dbReference type="OMA" id="WVNINIG"/>
<accession>S8AMM7</accession>
<dbReference type="SUPFAM" id="SSF81383">
    <property type="entry name" value="F-box domain"/>
    <property type="match status" value="1"/>
</dbReference>
<dbReference type="AlphaFoldDB" id="S8AMM7"/>
<evidence type="ECO:0000313" key="2">
    <source>
        <dbReference type="EMBL" id="EPS44139.1"/>
    </source>
</evidence>
<evidence type="ECO:0000313" key="3">
    <source>
        <dbReference type="Proteomes" id="UP000015100"/>
    </source>
</evidence>
<dbReference type="EMBL" id="AQGS01000057">
    <property type="protein sequence ID" value="EPS44139.1"/>
    <property type="molecule type" value="Genomic_DNA"/>
</dbReference>
<reference evidence="2 3" key="1">
    <citation type="journal article" date="2013" name="PLoS Genet.">
        <title>Genomic mechanisms accounting for the adaptation to parasitism in nematode-trapping fungi.</title>
        <authorList>
            <person name="Meerupati T."/>
            <person name="Andersson K.M."/>
            <person name="Friman E."/>
            <person name="Kumar D."/>
            <person name="Tunlid A."/>
            <person name="Ahren D."/>
        </authorList>
    </citation>
    <scope>NUCLEOTIDE SEQUENCE [LARGE SCALE GENOMIC DNA]</scope>
    <source>
        <strain evidence="2 3">CBS 200.50</strain>
    </source>
</reference>
<gene>
    <name evidence="2" type="ORF">H072_1817</name>
</gene>
<feature type="domain" description="F-box" evidence="1">
    <location>
        <begin position="9"/>
        <end position="48"/>
    </location>
</feature>
<dbReference type="OrthoDB" id="5329555at2759"/>
<dbReference type="HOGENOM" id="CLU_1151752_0_0_1"/>
<protein>
    <recommendedName>
        <fullName evidence="1">F-box domain-containing protein</fullName>
    </recommendedName>
</protein>